<dbReference type="PROSITE" id="PS51898">
    <property type="entry name" value="TYR_RECOMBINASE"/>
    <property type="match status" value="1"/>
</dbReference>
<dbReference type="InterPro" id="IPR050090">
    <property type="entry name" value="Tyrosine_recombinase_XerCD"/>
</dbReference>
<evidence type="ECO:0000256" key="2">
    <source>
        <dbReference type="ARBA" id="ARBA00023125"/>
    </source>
</evidence>
<dbReference type="GO" id="GO:0015074">
    <property type="term" value="P:DNA integration"/>
    <property type="evidence" value="ECO:0007669"/>
    <property type="project" value="InterPro"/>
</dbReference>
<feature type="domain" description="Tyr recombinase" evidence="4">
    <location>
        <begin position="260"/>
        <end position="444"/>
    </location>
</feature>
<gene>
    <name evidence="5" type="ORF">IPO85_04575</name>
</gene>
<dbReference type="CDD" id="cd01185">
    <property type="entry name" value="INTN1_C_like"/>
    <property type="match status" value="1"/>
</dbReference>
<organism evidence="5 6">
    <name type="scientific">Candidatus Defluviibacterium haderslevense</name>
    <dbReference type="NCBI Taxonomy" id="2981993"/>
    <lineage>
        <taxon>Bacteria</taxon>
        <taxon>Pseudomonadati</taxon>
        <taxon>Bacteroidota</taxon>
        <taxon>Saprospiria</taxon>
        <taxon>Saprospirales</taxon>
        <taxon>Saprospiraceae</taxon>
        <taxon>Candidatus Defluviibacterium</taxon>
    </lineage>
</organism>
<dbReference type="InterPro" id="IPR025269">
    <property type="entry name" value="SAM-like_dom"/>
</dbReference>
<proteinExistence type="inferred from homology"/>
<dbReference type="SUPFAM" id="SSF56349">
    <property type="entry name" value="DNA breaking-rejoining enzymes"/>
    <property type="match status" value="1"/>
</dbReference>
<comment type="caution">
    <text evidence="5">The sequence shown here is derived from an EMBL/GenBank/DDBJ whole genome shotgun (WGS) entry which is preliminary data.</text>
</comment>
<keyword evidence="2" id="KW-0238">DNA-binding</keyword>
<dbReference type="InterPro" id="IPR010998">
    <property type="entry name" value="Integrase_recombinase_N"/>
</dbReference>
<dbReference type="Gene3D" id="1.10.443.10">
    <property type="entry name" value="Intergrase catalytic core"/>
    <property type="match status" value="1"/>
</dbReference>
<dbReference type="PANTHER" id="PTHR30349">
    <property type="entry name" value="PHAGE INTEGRASE-RELATED"/>
    <property type="match status" value="1"/>
</dbReference>
<reference evidence="5 6" key="1">
    <citation type="submission" date="2020-10" db="EMBL/GenBank/DDBJ databases">
        <title>Connecting structure to function with the recovery of over 1000 high-quality activated sludge metagenome-assembled genomes encoding full-length rRNA genes using long-read sequencing.</title>
        <authorList>
            <person name="Singleton C.M."/>
            <person name="Petriglieri F."/>
            <person name="Kristensen J.M."/>
            <person name="Kirkegaard R.H."/>
            <person name="Michaelsen T.Y."/>
            <person name="Andersen M.H."/>
            <person name="Karst S.M."/>
            <person name="Dueholm M.S."/>
            <person name="Nielsen P.H."/>
            <person name="Albertsen M."/>
        </authorList>
    </citation>
    <scope>NUCLEOTIDE SEQUENCE [LARGE SCALE GENOMIC DNA]</scope>
    <source>
        <strain evidence="5">Ribe_18-Q3-R11-54_BAT3C.373</strain>
    </source>
</reference>
<dbReference type="InterPro" id="IPR002104">
    <property type="entry name" value="Integrase_catalytic"/>
</dbReference>
<dbReference type="GO" id="GO:0003677">
    <property type="term" value="F:DNA binding"/>
    <property type="evidence" value="ECO:0007669"/>
    <property type="project" value="UniProtKB-KW"/>
</dbReference>
<dbReference type="Pfam" id="PF13102">
    <property type="entry name" value="Phage_int_SAM_5"/>
    <property type="match status" value="1"/>
</dbReference>
<dbReference type="InterPro" id="IPR013762">
    <property type="entry name" value="Integrase-like_cat_sf"/>
</dbReference>
<sequence length="451" mass="52778">MKQNHFFELKSNRDPSKETSIRYRSHFNGGRFIYGTGLKIYPELWDKVNQKPIKDKCIIKEYKSNIPNLDSLLTNIEVRLHNITNVVDGYLSNCKINGESINEKDLKTRLDTNIKKSNKIIKAQPNKFKIELNDIQLDKSYIKDYLIIFIHEIKKGSRTISVGKSKGNRYTLGTIKNYVGLLEQFIKFEKKRGNRYKWSDLSISFYEDFLNYCNDNNLSKNFIGRLIKQLKVIAQAAMDDEIHKNNIFRDKRFETLSEKVMNIALSEQELNLLYDLDLTKVPNLDLIRDLFLVGCYTAQRWSDYSKIDNLNIQDDFITLIQKKTNEKVILPIKPKLKQILNKYPNGFTFIAEQTFNRKIKELAKKANIKDIIHIKENRGGINNVKIYKKYELISSHTARRTGATLMFKADIPTISIMKLTGHKTESSFMKYIKISEEENAKTLQNHHYFNS</sequence>
<dbReference type="PANTHER" id="PTHR30349:SF64">
    <property type="entry name" value="PROPHAGE INTEGRASE INTD-RELATED"/>
    <property type="match status" value="1"/>
</dbReference>
<name>A0A9D7S7T5_9BACT</name>
<keyword evidence="3" id="KW-0233">DNA recombination</keyword>
<protein>
    <submittedName>
        <fullName evidence="5">Tyrosine-type recombinase/integrase</fullName>
    </submittedName>
</protein>
<evidence type="ECO:0000259" key="4">
    <source>
        <dbReference type="PROSITE" id="PS51898"/>
    </source>
</evidence>
<dbReference type="Pfam" id="PF00589">
    <property type="entry name" value="Phage_integrase"/>
    <property type="match status" value="1"/>
</dbReference>
<dbReference type="Gene3D" id="1.10.150.130">
    <property type="match status" value="1"/>
</dbReference>
<dbReference type="Proteomes" id="UP000808349">
    <property type="component" value="Unassembled WGS sequence"/>
</dbReference>
<evidence type="ECO:0000256" key="1">
    <source>
        <dbReference type="ARBA" id="ARBA00008857"/>
    </source>
</evidence>
<evidence type="ECO:0000313" key="5">
    <source>
        <dbReference type="EMBL" id="MBK9716783.1"/>
    </source>
</evidence>
<dbReference type="EMBL" id="JADKFW010000004">
    <property type="protein sequence ID" value="MBK9716783.1"/>
    <property type="molecule type" value="Genomic_DNA"/>
</dbReference>
<comment type="similarity">
    <text evidence="1">Belongs to the 'phage' integrase family.</text>
</comment>
<dbReference type="AlphaFoldDB" id="A0A9D7S7T5"/>
<dbReference type="GO" id="GO:0006310">
    <property type="term" value="P:DNA recombination"/>
    <property type="evidence" value="ECO:0007669"/>
    <property type="project" value="UniProtKB-KW"/>
</dbReference>
<evidence type="ECO:0000256" key="3">
    <source>
        <dbReference type="ARBA" id="ARBA00023172"/>
    </source>
</evidence>
<dbReference type="InterPro" id="IPR011010">
    <property type="entry name" value="DNA_brk_join_enz"/>
</dbReference>
<evidence type="ECO:0000313" key="6">
    <source>
        <dbReference type="Proteomes" id="UP000808349"/>
    </source>
</evidence>
<accession>A0A9D7S7T5</accession>